<dbReference type="PRINTS" id="PR00237">
    <property type="entry name" value="GPCRRHODOPSN"/>
</dbReference>
<accession>A0AAD9Q689</accession>
<reference evidence="20" key="2">
    <citation type="journal article" date="2023" name="Science">
        <title>Genomic signatures of disease resistance in endangered staghorn corals.</title>
        <authorList>
            <person name="Vollmer S.V."/>
            <person name="Selwyn J.D."/>
            <person name="Despard B.A."/>
            <person name="Roesel C.L."/>
        </authorList>
    </citation>
    <scope>NUCLEOTIDE SEQUENCE</scope>
    <source>
        <strain evidence="20">K2</strain>
    </source>
</reference>
<dbReference type="InterPro" id="IPR017452">
    <property type="entry name" value="GPCR_Rhodpsn_7TM"/>
</dbReference>
<dbReference type="GO" id="GO:0008168">
    <property type="term" value="F:methyltransferase activity"/>
    <property type="evidence" value="ECO:0007669"/>
    <property type="project" value="UniProtKB-KW"/>
</dbReference>
<evidence type="ECO:0000256" key="15">
    <source>
        <dbReference type="ARBA" id="ARBA00093377"/>
    </source>
</evidence>
<evidence type="ECO:0000256" key="12">
    <source>
        <dbReference type="ARBA" id="ARBA00078957"/>
    </source>
</evidence>
<dbReference type="Pfam" id="PF02598">
    <property type="entry name" value="Methyltrn_RNA_3"/>
    <property type="match status" value="1"/>
</dbReference>
<evidence type="ECO:0000256" key="16">
    <source>
        <dbReference type="ARBA" id="ARBA00093639"/>
    </source>
</evidence>
<keyword evidence="8 18" id="KW-1133">Transmembrane helix</keyword>
<evidence type="ECO:0000256" key="2">
    <source>
        <dbReference type="ARBA" id="ARBA00004496"/>
    </source>
</evidence>
<comment type="caution">
    <text evidence="20">The sequence shown here is derived from an EMBL/GenBank/DDBJ whole genome shotgun (WGS) entry which is preliminary data.</text>
</comment>
<dbReference type="SMART" id="SM01381">
    <property type="entry name" value="7TM_GPCR_Srsx"/>
    <property type="match status" value="1"/>
</dbReference>
<dbReference type="PROSITE" id="PS50262">
    <property type="entry name" value="G_PROTEIN_RECEP_F1_2"/>
    <property type="match status" value="1"/>
</dbReference>
<evidence type="ECO:0000256" key="17">
    <source>
        <dbReference type="SAM" id="MobiDB-lite"/>
    </source>
</evidence>
<dbReference type="Pfam" id="PF00001">
    <property type="entry name" value="7tm_1"/>
    <property type="match status" value="2"/>
</dbReference>
<evidence type="ECO:0000256" key="6">
    <source>
        <dbReference type="ARBA" id="ARBA00022679"/>
    </source>
</evidence>
<dbReference type="InterPro" id="IPR012340">
    <property type="entry name" value="NA-bd_OB-fold"/>
</dbReference>
<dbReference type="CDD" id="cd18086">
    <property type="entry name" value="HsC9orf114-like"/>
    <property type="match status" value="1"/>
</dbReference>
<sequence length="723" mass="79981">MAQGYIRDLLQPYTPTRQLRSSPKNLLVTPKSNLKFYEDTSFQVAAPRLWNSLTDDNRSIQNLDMTSFNCTSVQTTIMENSTASALSSEAVTALSVVSAVASLIGSVGNLLVLLAVFKNETIRRIPDFFITSLAFSDFTVCAVFLPLSIYQFHQQNTEQENDSSSLAKSFLGRVSMVASATNLFAVTIDRVIAIGFPFKYVALMTEQKAAVTITVVWVISIALGALFIGNLISIYVIAIYSAVLLLSTIVMYIYIFVKAKRQENRIQEITTRMSEGVSAEKKVAKTIFTVVGIYAVCWLPTLLLPAFVNPSSKPFKQAFPWVKLLLASNSALNPFIYCLKSQKYRLAFSKILRRCSALLLAAAPVPMDDVKRENKTKVKNKGNKRKKDPSPEQESSDSKTKLRKTDDSTEMNNTRGRHFTVSLALPGSIINNAQSPELKTYLAGQIARALAVFSIDEVVIFDESVRAQIDSDNSFKRSKDPNVFLARILQYLECPQYLRKIFFPKHLDLQYAGILNPLDTPHHMTIDEDAPFREGVVLDRPVKMGAGSFVNAGMRKEVRIDKALKPGLRVTVKFGENSKTGSKFYSGTVVSPSAPRTECGLYWGYNVRVAPSFGAVFTQSPYTDGYDVTIGTSESGTSVDELELPNFRHLLVVFGGLKGLEASLESDEQLTANDPTLVFDHYLNTCPGQGSGTIRTEEALLVTMSALRPIIANATNWKFVSNN</sequence>
<evidence type="ECO:0000313" key="21">
    <source>
        <dbReference type="Proteomes" id="UP001249851"/>
    </source>
</evidence>
<evidence type="ECO:0000256" key="7">
    <source>
        <dbReference type="ARBA" id="ARBA00022692"/>
    </source>
</evidence>
<dbReference type="AlphaFoldDB" id="A0AAD9Q689"/>
<protein>
    <recommendedName>
        <fullName evidence="16">28S rRNA (uridine-N(3))-methyltransferase</fullName>
    </recommendedName>
    <alternativeName>
        <fullName evidence="11">Centromere protein 32</fullName>
    </alternativeName>
    <alternativeName>
        <fullName evidence="13">Kinetochore-associated protein</fullName>
    </alternativeName>
    <alternativeName>
        <fullName evidence="12">SPOUT domain-containing methyltransferase 1</fullName>
    </alternativeName>
</protein>
<dbReference type="PANTHER" id="PTHR12150:SF13">
    <property type="entry name" value="METHYLTRANSFERASE C9ORF114-RELATED"/>
    <property type="match status" value="1"/>
</dbReference>
<dbReference type="GO" id="GO:0004930">
    <property type="term" value="F:G protein-coupled receptor activity"/>
    <property type="evidence" value="ECO:0007669"/>
    <property type="project" value="InterPro"/>
</dbReference>
<evidence type="ECO:0000256" key="13">
    <source>
        <dbReference type="ARBA" id="ARBA00079311"/>
    </source>
</evidence>
<feature type="compositionally biased region" description="Basic and acidic residues" evidence="17">
    <location>
        <begin position="396"/>
        <end position="407"/>
    </location>
</feature>
<keyword evidence="4" id="KW-0963">Cytoplasm</keyword>
<dbReference type="PANTHER" id="PTHR12150">
    <property type="entry name" value="CLASS IV SAM-BINDING METHYLTRANSFERASE-RELATED"/>
    <property type="match status" value="1"/>
</dbReference>
<dbReference type="InterPro" id="IPR029026">
    <property type="entry name" value="tRNA_m1G_MTases_N"/>
</dbReference>
<evidence type="ECO:0000259" key="19">
    <source>
        <dbReference type="PROSITE" id="PS50262"/>
    </source>
</evidence>
<comment type="subunit">
    <text evidence="10">Interacts with INCA1.</text>
</comment>
<dbReference type="Proteomes" id="UP001249851">
    <property type="component" value="Unassembled WGS sequence"/>
</dbReference>
<feature type="domain" description="G-protein coupled receptors family 1 profile" evidence="19">
    <location>
        <begin position="108"/>
        <end position="337"/>
    </location>
</feature>
<feature type="transmembrane region" description="Helical" evidence="18">
    <location>
        <begin position="234"/>
        <end position="257"/>
    </location>
</feature>
<evidence type="ECO:0000256" key="4">
    <source>
        <dbReference type="ARBA" id="ARBA00022490"/>
    </source>
</evidence>
<reference evidence="20" key="1">
    <citation type="journal article" date="2023" name="G3 (Bethesda)">
        <title>Whole genome assembly and annotation of the endangered Caribbean coral Acropora cervicornis.</title>
        <authorList>
            <person name="Selwyn J.D."/>
            <person name="Vollmer S.V."/>
        </authorList>
    </citation>
    <scope>NUCLEOTIDE SEQUENCE</scope>
    <source>
        <strain evidence="20">K2</strain>
    </source>
</reference>
<dbReference type="SUPFAM" id="SSF81321">
    <property type="entry name" value="Family A G protein-coupled receptor-like"/>
    <property type="match status" value="1"/>
</dbReference>
<evidence type="ECO:0000256" key="8">
    <source>
        <dbReference type="ARBA" id="ARBA00022989"/>
    </source>
</evidence>
<evidence type="ECO:0000256" key="10">
    <source>
        <dbReference type="ARBA" id="ARBA00062137"/>
    </source>
</evidence>
<comment type="subcellular location">
    <subcellularLocation>
        <location evidence="2">Cytoplasm</location>
    </subcellularLocation>
    <subcellularLocation>
        <location evidence="1">Membrane</location>
    </subcellularLocation>
</comment>
<dbReference type="GO" id="GO:0005737">
    <property type="term" value="C:cytoplasm"/>
    <property type="evidence" value="ECO:0007669"/>
    <property type="project" value="UniProtKB-SubCell"/>
</dbReference>
<evidence type="ECO:0000256" key="14">
    <source>
        <dbReference type="ARBA" id="ARBA00093228"/>
    </source>
</evidence>
<feature type="transmembrane region" description="Helical" evidence="18">
    <location>
        <begin position="90"/>
        <end position="116"/>
    </location>
</feature>
<evidence type="ECO:0000256" key="9">
    <source>
        <dbReference type="ARBA" id="ARBA00023136"/>
    </source>
</evidence>
<feature type="transmembrane region" description="Helical" evidence="18">
    <location>
        <begin position="287"/>
        <end position="308"/>
    </location>
</feature>
<evidence type="ECO:0000256" key="1">
    <source>
        <dbReference type="ARBA" id="ARBA00004370"/>
    </source>
</evidence>
<dbReference type="GO" id="GO:0032259">
    <property type="term" value="P:methylation"/>
    <property type="evidence" value="ECO:0007669"/>
    <property type="project" value="UniProtKB-KW"/>
</dbReference>
<dbReference type="Gene3D" id="1.20.1070.10">
    <property type="entry name" value="Rhodopsin 7-helix transmembrane proteins"/>
    <property type="match status" value="1"/>
</dbReference>
<evidence type="ECO:0000256" key="11">
    <source>
        <dbReference type="ARBA" id="ARBA00075627"/>
    </source>
</evidence>
<keyword evidence="5 20" id="KW-0489">Methyltransferase</keyword>
<gene>
    <name evidence="20" type="ORF">P5673_022796</name>
</gene>
<dbReference type="EMBL" id="JARQWQ010000062">
    <property type="protein sequence ID" value="KAK2555461.1"/>
    <property type="molecule type" value="Genomic_DNA"/>
</dbReference>
<keyword evidence="7 18" id="KW-0812">Transmembrane</keyword>
<feature type="compositionally biased region" description="Basic residues" evidence="17">
    <location>
        <begin position="377"/>
        <end position="387"/>
    </location>
</feature>
<evidence type="ECO:0000256" key="5">
    <source>
        <dbReference type="ARBA" id="ARBA00022603"/>
    </source>
</evidence>
<feature type="transmembrane region" description="Helical" evidence="18">
    <location>
        <begin position="128"/>
        <end position="150"/>
    </location>
</feature>
<evidence type="ECO:0000256" key="18">
    <source>
        <dbReference type="SAM" id="Phobius"/>
    </source>
</evidence>
<organism evidence="20 21">
    <name type="scientific">Acropora cervicornis</name>
    <name type="common">Staghorn coral</name>
    <dbReference type="NCBI Taxonomy" id="6130"/>
    <lineage>
        <taxon>Eukaryota</taxon>
        <taxon>Metazoa</taxon>
        <taxon>Cnidaria</taxon>
        <taxon>Anthozoa</taxon>
        <taxon>Hexacorallia</taxon>
        <taxon>Scleractinia</taxon>
        <taxon>Astrocoeniina</taxon>
        <taxon>Acroporidae</taxon>
        <taxon>Acropora</taxon>
    </lineage>
</organism>
<proteinExistence type="inferred from homology"/>
<evidence type="ECO:0000313" key="20">
    <source>
        <dbReference type="EMBL" id="KAK2555461.1"/>
    </source>
</evidence>
<dbReference type="CDD" id="cd00637">
    <property type="entry name" value="7tm_classA_rhodopsin-like"/>
    <property type="match status" value="1"/>
</dbReference>
<dbReference type="FunFam" id="2.40.50.140:FF:000170">
    <property type="entry name" value="SPOUT domain containing methyltransferase 1"/>
    <property type="match status" value="1"/>
</dbReference>
<dbReference type="InterPro" id="IPR003750">
    <property type="entry name" value="Put_MeTrfase-C9orf114-like"/>
</dbReference>
<comment type="similarity">
    <text evidence="3">Belongs to the class IV-like SAM-binding methyltransferase superfamily.</text>
</comment>
<dbReference type="SUPFAM" id="SSF75217">
    <property type="entry name" value="alpha/beta knot"/>
    <property type="match status" value="1"/>
</dbReference>
<dbReference type="Gene3D" id="3.40.1280.10">
    <property type="match status" value="1"/>
</dbReference>
<name>A0AAD9Q689_ACRCE</name>
<dbReference type="GO" id="GO:0016020">
    <property type="term" value="C:membrane"/>
    <property type="evidence" value="ECO:0007669"/>
    <property type="project" value="UniProtKB-SubCell"/>
</dbReference>
<comment type="function">
    <text evidence="15">S-adenosyl-L-methionine-dependent methyltransferase that specifically methylates the N3 position of a uridine in 28S rRNA. Required for association of the centrosomes with the poles of the bipolar mitotic spindle during metaphase. Also involved in chromosome alignment. May promote centrosome maturation probably by recruiting A-kinase anchor protein AKAP9 to centrosomes in early mitosis. Binds specifically to miRNA MIR145 hairpin, regulates MIR145 expression at a postranscriptional level.</text>
</comment>
<evidence type="ECO:0000256" key="3">
    <source>
        <dbReference type="ARBA" id="ARBA00009841"/>
    </source>
</evidence>
<dbReference type="InterPro" id="IPR029028">
    <property type="entry name" value="Alpha/beta_knot_MTases"/>
</dbReference>
<feature type="region of interest" description="Disordered" evidence="17">
    <location>
        <begin position="371"/>
        <end position="413"/>
    </location>
</feature>
<feature type="transmembrane region" description="Helical" evidence="18">
    <location>
        <begin position="170"/>
        <end position="188"/>
    </location>
</feature>
<keyword evidence="9 18" id="KW-0472">Membrane</keyword>
<dbReference type="Gene3D" id="2.40.50.140">
    <property type="entry name" value="Nucleic acid-binding proteins"/>
    <property type="match status" value="1"/>
</dbReference>
<dbReference type="SUPFAM" id="SSF50249">
    <property type="entry name" value="Nucleic acid-binding proteins"/>
    <property type="match status" value="1"/>
</dbReference>
<keyword evidence="6" id="KW-0808">Transferase</keyword>
<keyword evidence="21" id="KW-1185">Reference proteome</keyword>
<dbReference type="InterPro" id="IPR000276">
    <property type="entry name" value="GPCR_Rhodpsn"/>
</dbReference>
<comment type="catalytic activity">
    <reaction evidence="14">
        <text>uridine in 28S rRNA + S-adenosyl-L-methionine = N(3)-methyluridine in 28S rRNA + S-adenosyl-L-homocysteine + H(+)</text>
        <dbReference type="Rhea" id="RHEA:83635"/>
        <dbReference type="Rhea" id="RHEA-COMP:20178"/>
        <dbReference type="Rhea" id="RHEA-COMP:20181"/>
        <dbReference type="ChEBI" id="CHEBI:15378"/>
        <dbReference type="ChEBI" id="CHEBI:57856"/>
        <dbReference type="ChEBI" id="CHEBI:59789"/>
        <dbReference type="ChEBI" id="CHEBI:65315"/>
        <dbReference type="ChEBI" id="CHEBI:74502"/>
    </reaction>
    <physiologicalReaction direction="left-to-right" evidence="14">
        <dbReference type="Rhea" id="RHEA:83636"/>
    </physiologicalReaction>
</comment>
<feature type="transmembrane region" description="Helical" evidence="18">
    <location>
        <begin position="209"/>
        <end position="228"/>
    </location>
</feature>